<keyword evidence="1" id="KW-1133">Transmembrane helix</keyword>
<sequence length="64" mass="7084">MPFFAILLYLAACAVCGFMGRNTTFGFVGHFLMAFFLTPPVNFVVQAVSRPSARDRDKALAPKR</sequence>
<protein>
    <submittedName>
        <fullName evidence="2">MFS family arabinose efflux permease</fullName>
    </submittedName>
</protein>
<proteinExistence type="predicted"/>
<evidence type="ECO:0000256" key="1">
    <source>
        <dbReference type="SAM" id="Phobius"/>
    </source>
</evidence>
<evidence type="ECO:0000313" key="2">
    <source>
        <dbReference type="EMBL" id="MBP2291305.1"/>
    </source>
</evidence>
<dbReference type="RefSeq" id="WP_209764720.1">
    <property type="nucleotide sequence ID" value="NZ_JAGINP010000003.1"/>
</dbReference>
<gene>
    <name evidence="2" type="ORF">J2851_001054</name>
</gene>
<keyword evidence="3" id="KW-1185">Reference proteome</keyword>
<dbReference type="EMBL" id="JAGINP010000003">
    <property type="protein sequence ID" value="MBP2291305.1"/>
    <property type="molecule type" value="Genomic_DNA"/>
</dbReference>
<keyword evidence="1" id="KW-0812">Transmembrane</keyword>
<keyword evidence="1" id="KW-0472">Membrane</keyword>
<feature type="transmembrane region" description="Helical" evidence="1">
    <location>
        <begin position="27"/>
        <end position="48"/>
    </location>
</feature>
<evidence type="ECO:0000313" key="3">
    <source>
        <dbReference type="Proteomes" id="UP000781958"/>
    </source>
</evidence>
<dbReference type="Proteomes" id="UP000781958">
    <property type="component" value="Unassembled WGS sequence"/>
</dbReference>
<reference evidence="2 3" key="1">
    <citation type="submission" date="2021-03" db="EMBL/GenBank/DDBJ databases">
        <title>Genomic Encyclopedia of Type Strains, Phase III (KMG-III): the genomes of soil and plant-associated and newly described type strains.</title>
        <authorList>
            <person name="Whitman W."/>
        </authorList>
    </citation>
    <scope>NUCLEOTIDE SEQUENCE [LARGE SCALE GENOMIC DNA]</scope>
    <source>
        <strain evidence="2 3">IMMIB AFH-6</strain>
    </source>
</reference>
<accession>A0ABS4SFU3</accession>
<name>A0ABS4SFU3_9PROT</name>
<organism evidence="2 3">
    <name type="scientific">Azospirillum rugosum</name>
    <dbReference type="NCBI Taxonomy" id="416170"/>
    <lineage>
        <taxon>Bacteria</taxon>
        <taxon>Pseudomonadati</taxon>
        <taxon>Pseudomonadota</taxon>
        <taxon>Alphaproteobacteria</taxon>
        <taxon>Rhodospirillales</taxon>
        <taxon>Azospirillaceae</taxon>
        <taxon>Azospirillum</taxon>
    </lineage>
</organism>
<comment type="caution">
    <text evidence="2">The sequence shown here is derived from an EMBL/GenBank/DDBJ whole genome shotgun (WGS) entry which is preliminary data.</text>
</comment>